<gene>
    <name evidence="1" type="ORF">GLW04_01675</name>
</gene>
<sequence>MKTAFDHIQKNHRIYIGTEHSGRVSFHVGNLIKNNGDLEELLTLQAGNLNAPNLSIAGLLFGKMYSVLTMGLFESIVRYGLVLDGHPDHYGIETKEKNAMNYILPENRVHAVKDVSEAYVKEQIHTFIVHHLQPLFQTAAHVSKCKAAHMRSIVSHNLHQRMCAMEKEGVDPEELEKVFRWFTSNELFQEGERNPLFFNFRWYTSEDGRETYVRRHCCMKYMLHNADKRKCCATCPLISDKERRDRI</sequence>
<dbReference type="Proteomes" id="UP000460949">
    <property type="component" value="Unassembled WGS sequence"/>
</dbReference>
<protein>
    <recommendedName>
        <fullName evidence="3">Aerobactin siderophore biosynthesis IucA/IucC-like C-terminal domain-containing protein</fullName>
    </recommendedName>
</protein>
<reference evidence="1 2" key="1">
    <citation type="submission" date="2019-11" db="EMBL/GenBank/DDBJ databases">
        <title>Genome sequences of 17 halophilic strains isolated from different environments.</title>
        <authorList>
            <person name="Furrow R.E."/>
        </authorList>
    </citation>
    <scope>NUCLEOTIDE SEQUENCE [LARGE SCALE GENOMIC DNA]</scope>
    <source>
        <strain evidence="1 2">22511_23_Filter</strain>
    </source>
</reference>
<dbReference type="EMBL" id="WMET01000001">
    <property type="protein sequence ID" value="MYL18577.1"/>
    <property type="molecule type" value="Genomic_DNA"/>
</dbReference>
<comment type="caution">
    <text evidence="1">The sequence shown here is derived from an EMBL/GenBank/DDBJ whole genome shotgun (WGS) entry which is preliminary data.</text>
</comment>
<proteinExistence type="predicted"/>
<evidence type="ECO:0000313" key="1">
    <source>
        <dbReference type="EMBL" id="MYL18577.1"/>
    </source>
</evidence>
<evidence type="ECO:0008006" key="3">
    <source>
        <dbReference type="Google" id="ProtNLM"/>
    </source>
</evidence>
<name>A0A845DWY0_9BACI</name>
<dbReference type="AlphaFoldDB" id="A0A845DWY0"/>
<dbReference type="RefSeq" id="WP_160835034.1">
    <property type="nucleotide sequence ID" value="NZ_WMET01000001.1"/>
</dbReference>
<accession>A0A845DWY0</accession>
<evidence type="ECO:0000313" key="2">
    <source>
        <dbReference type="Proteomes" id="UP000460949"/>
    </source>
</evidence>
<organism evidence="1 2">
    <name type="scientific">Halobacillus litoralis</name>
    <dbReference type="NCBI Taxonomy" id="45668"/>
    <lineage>
        <taxon>Bacteria</taxon>
        <taxon>Bacillati</taxon>
        <taxon>Bacillota</taxon>
        <taxon>Bacilli</taxon>
        <taxon>Bacillales</taxon>
        <taxon>Bacillaceae</taxon>
        <taxon>Halobacillus</taxon>
    </lineage>
</organism>